<keyword evidence="2" id="KW-1185">Reference proteome</keyword>
<dbReference type="EMBL" id="MK673511">
    <property type="protein sequence ID" value="QBZ70540.1"/>
    <property type="molecule type" value="Genomic_DNA"/>
</dbReference>
<proteinExistence type="predicted"/>
<dbReference type="RefSeq" id="YP_009821752.1">
    <property type="nucleotide sequence ID" value="NC_048179.1"/>
</dbReference>
<evidence type="ECO:0000313" key="1">
    <source>
        <dbReference type="EMBL" id="QBZ70540.1"/>
    </source>
</evidence>
<name>A0A4D6DVZ3_9CAUD</name>
<dbReference type="Proteomes" id="UP000297083">
    <property type="component" value="Segment"/>
</dbReference>
<reference evidence="1 2" key="1">
    <citation type="submission" date="2019-03" db="EMBL/GenBank/DDBJ databases">
        <authorList>
            <person name="Connerton I.F."/>
            <person name="El-Shibiny A."/>
            <person name="Hooton S."/>
            <person name="Mohamed A."/>
            <person name="Taha O."/>
            <person name="E-Sherif H.M."/>
            <person name="Connerton P.L."/>
        </authorList>
    </citation>
    <scope>NUCLEOTIDE SEQUENCE [LARGE SCALE GENOMIC DNA]</scope>
</reference>
<sequence length="71" mass="8102">MANQDEFNKVAAIAKTLPPEARRQLIIFLQDMSCVQCLYYKEDVCTRFGGKLPPPKIQASGCKDFEYDIPF</sequence>
<accession>A0A4D6DVZ3</accession>
<dbReference type="KEGG" id="vg:55013238"/>
<dbReference type="GeneID" id="55013238"/>
<evidence type="ECO:0000313" key="2">
    <source>
        <dbReference type="Proteomes" id="UP000297083"/>
    </source>
</evidence>
<protein>
    <submittedName>
        <fullName evidence="1">Uncharacterized protein</fullName>
    </submittedName>
</protein>
<organism evidence="1 2">
    <name type="scientific">Salmonella phage ZCSE2</name>
    <dbReference type="NCBI Taxonomy" id="2562175"/>
    <lineage>
        <taxon>Viruses</taxon>
        <taxon>Duplodnaviria</taxon>
        <taxon>Heunggongvirae</taxon>
        <taxon>Uroviricota</taxon>
        <taxon>Caudoviricetes</taxon>
        <taxon>Loughboroughvirus</taxon>
        <taxon>Loughboroughvirus ZCSE2</taxon>
    </lineage>
</organism>